<keyword evidence="5" id="KW-1185">Reference proteome</keyword>
<accession>A0A1G9XYT9</accession>
<organism evidence="3 4">
    <name type="scientific">Pseudomonas antarctica</name>
    <dbReference type="NCBI Taxonomy" id="219572"/>
    <lineage>
        <taxon>Bacteria</taxon>
        <taxon>Pseudomonadati</taxon>
        <taxon>Pseudomonadota</taxon>
        <taxon>Gammaproteobacteria</taxon>
        <taxon>Pseudomonadales</taxon>
        <taxon>Pseudomonadaceae</taxon>
        <taxon>Pseudomonas</taxon>
    </lineage>
</organism>
<gene>
    <name evidence="2" type="ORF">PSAN_26590</name>
    <name evidence="3" type="ORF">SAMN04490179_2058</name>
</gene>
<proteinExistence type="predicted"/>
<feature type="signal peptide" evidence="1">
    <location>
        <begin position="1"/>
        <end position="28"/>
    </location>
</feature>
<dbReference type="EMBL" id="LT629704">
    <property type="protein sequence ID" value="SDN01335.1"/>
    <property type="molecule type" value="Genomic_DNA"/>
</dbReference>
<dbReference type="OrthoDB" id="6965017at2"/>
<evidence type="ECO:0008006" key="6">
    <source>
        <dbReference type="Google" id="ProtNLM"/>
    </source>
</evidence>
<dbReference type="EMBL" id="JXDI01000001">
    <property type="protein sequence ID" value="KAF2410232.1"/>
    <property type="molecule type" value="Genomic_DNA"/>
</dbReference>
<feature type="chain" id="PRO_5009246309" description="Lipoprotein" evidence="1">
    <location>
        <begin position="29"/>
        <end position="132"/>
    </location>
</feature>
<reference evidence="2 5" key="1">
    <citation type="submission" date="2015-01" db="EMBL/GenBank/DDBJ databases">
        <title>Genome Sequence of Pseudomonas antarctica CMS 35.</title>
        <authorList>
            <person name="Voget S."/>
            <person name="Chow J."/>
            <person name="Daniel R."/>
            <person name="Streit W."/>
        </authorList>
    </citation>
    <scope>NUCLEOTIDE SEQUENCE [LARGE SCALE GENOMIC DNA]</scope>
    <source>
        <strain evidence="2 5">CMS 35</strain>
    </source>
</reference>
<evidence type="ECO:0000313" key="5">
    <source>
        <dbReference type="Proteomes" id="UP000748067"/>
    </source>
</evidence>
<evidence type="ECO:0000313" key="4">
    <source>
        <dbReference type="Proteomes" id="UP000182470"/>
    </source>
</evidence>
<protein>
    <recommendedName>
        <fullName evidence="6">Lipoprotein</fullName>
    </recommendedName>
</protein>
<dbReference type="Proteomes" id="UP000182470">
    <property type="component" value="Chromosome I"/>
</dbReference>
<evidence type="ECO:0000313" key="2">
    <source>
        <dbReference type="EMBL" id="KAF2410232.1"/>
    </source>
</evidence>
<reference evidence="3 4" key="2">
    <citation type="submission" date="2016-10" db="EMBL/GenBank/DDBJ databases">
        <authorList>
            <person name="de Groot N.N."/>
        </authorList>
    </citation>
    <scope>NUCLEOTIDE SEQUENCE [LARGE SCALE GENOMIC DNA]</scope>
    <source>
        <strain evidence="3 4">BS2772</strain>
    </source>
</reference>
<name>A0A1G9XYT9_9PSED</name>
<sequence>MKNTRKHFTASLGAMVLIGSAVFSSAYAATVTRNPLSGDVRVTIIAGTDATGAIGLSTGPTGVERPVYYRLDSSDALWIGASNTLPQGCKPIEFKDDDGTAIPILVKLKCNAEDWQGKLSKTGKVFTVKRLP</sequence>
<evidence type="ECO:0000313" key="3">
    <source>
        <dbReference type="EMBL" id="SDN01335.1"/>
    </source>
</evidence>
<dbReference type="Proteomes" id="UP000748067">
    <property type="component" value="Unassembled WGS sequence"/>
</dbReference>
<evidence type="ECO:0000256" key="1">
    <source>
        <dbReference type="SAM" id="SignalP"/>
    </source>
</evidence>
<keyword evidence="1" id="KW-0732">Signal</keyword>
<dbReference type="RefSeq" id="WP_083357035.1">
    <property type="nucleotide sequence ID" value="NZ_JXDI01000001.1"/>
</dbReference>
<dbReference type="AlphaFoldDB" id="A0A1G9XYT9"/>